<dbReference type="AlphaFoldDB" id="A0A375IAZ6"/>
<dbReference type="SUPFAM" id="SSF53697">
    <property type="entry name" value="SIS domain"/>
    <property type="match status" value="1"/>
</dbReference>
<dbReference type="GO" id="GO:0097367">
    <property type="term" value="F:carbohydrate derivative binding"/>
    <property type="evidence" value="ECO:0007669"/>
    <property type="project" value="InterPro"/>
</dbReference>
<accession>A0A375IAZ6</accession>
<proteinExistence type="predicted"/>
<dbReference type="RefSeq" id="WP_231942738.1">
    <property type="nucleotide sequence ID" value="NZ_LT991978.1"/>
</dbReference>
<dbReference type="EMBL" id="OOEF01000057">
    <property type="protein sequence ID" value="SPK70542.1"/>
    <property type="molecule type" value="Genomic_DNA"/>
</dbReference>
<keyword evidence="2" id="KW-0614">Plasmid</keyword>
<dbReference type="Proteomes" id="UP000255505">
    <property type="component" value="Plasmid III"/>
</dbReference>
<protein>
    <recommendedName>
        <fullName evidence="4">SIS domain-containing protein</fullName>
    </recommendedName>
</protein>
<dbReference type="Gene3D" id="3.40.50.10490">
    <property type="entry name" value="Glucose-6-phosphate isomerase like protein, domain 1"/>
    <property type="match status" value="1"/>
</dbReference>
<evidence type="ECO:0008006" key="4">
    <source>
        <dbReference type="Google" id="ProtNLM"/>
    </source>
</evidence>
<organism evidence="1 3">
    <name type="scientific">Cupriavidus taiwanensis</name>
    <dbReference type="NCBI Taxonomy" id="164546"/>
    <lineage>
        <taxon>Bacteria</taxon>
        <taxon>Pseudomonadati</taxon>
        <taxon>Pseudomonadota</taxon>
        <taxon>Betaproteobacteria</taxon>
        <taxon>Burkholderiales</taxon>
        <taxon>Burkholderiaceae</taxon>
        <taxon>Cupriavidus</taxon>
    </lineage>
</organism>
<evidence type="ECO:0000313" key="3">
    <source>
        <dbReference type="Proteomes" id="UP000255505"/>
    </source>
</evidence>
<dbReference type="Proteomes" id="UP000255505">
    <property type="component" value="Unassembled WGS sequence"/>
</dbReference>
<evidence type="ECO:0000313" key="2">
    <source>
        <dbReference type="EMBL" id="SPK77085.1"/>
    </source>
</evidence>
<sequence length="158" mass="17340">MCAVAHANRVGAKGVILTDPSATDLPARSDVVLRCVNHGAAVFDSYVAAVSLINHLCTSLALILGDAARERLEEIESLHDHYGDLQPLARICRRRAPSLHNRRDYRRSVGVFHSQSFANEHDVLDLKVRGFGLRPRYAQSAIISLPVMMNPSNCASLI</sequence>
<geneLocation type="plasmid" evidence="2">
    <name>III</name>
</geneLocation>
<dbReference type="InterPro" id="IPR046348">
    <property type="entry name" value="SIS_dom_sf"/>
</dbReference>
<name>A0A375IAZ6_9BURK</name>
<gene>
    <name evidence="2" type="ORF">CT19425_P20057</name>
    <name evidence="1" type="ORF">CT19425_U600036</name>
</gene>
<evidence type="ECO:0000313" key="1">
    <source>
        <dbReference type="EMBL" id="SPK70542.1"/>
    </source>
</evidence>
<dbReference type="GO" id="GO:1901135">
    <property type="term" value="P:carbohydrate derivative metabolic process"/>
    <property type="evidence" value="ECO:0007669"/>
    <property type="project" value="InterPro"/>
</dbReference>
<reference evidence="1 3" key="1">
    <citation type="submission" date="2018-01" db="EMBL/GenBank/DDBJ databases">
        <authorList>
            <person name="Gaut B.S."/>
            <person name="Morton B.R."/>
            <person name="Clegg M.T."/>
            <person name="Duvall M.R."/>
        </authorList>
    </citation>
    <scope>NUCLEOTIDE SEQUENCE [LARGE SCALE GENOMIC DNA]</scope>
    <source>
        <strain evidence="1">Cupriavidus taiwanensis LMG 19425</strain>
        <plasmid evidence="3">Plasmid iii</plasmid>
    </source>
</reference>
<dbReference type="EMBL" id="LT991978">
    <property type="protein sequence ID" value="SPK77085.1"/>
    <property type="molecule type" value="Genomic_DNA"/>
</dbReference>